<evidence type="ECO:0000313" key="3">
    <source>
        <dbReference type="Proteomes" id="UP001501470"/>
    </source>
</evidence>
<feature type="region of interest" description="Disordered" evidence="1">
    <location>
        <begin position="31"/>
        <end position="51"/>
    </location>
</feature>
<organism evidence="2 3">
    <name type="scientific">Dactylosporangium maewongense</name>
    <dbReference type="NCBI Taxonomy" id="634393"/>
    <lineage>
        <taxon>Bacteria</taxon>
        <taxon>Bacillati</taxon>
        <taxon>Actinomycetota</taxon>
        <taxon>Actinomycetes</taxon>
        <taxon>Micromonosporales</taxon>
        <taxon>Micromonosporaceae</taxon>
        <taxon>Dactylosporangium</taxon>
    </lineage>
</organism>
<gene>
    <name evidence="2" type="ORF">GCM10009827_113110</name>
</gene>
<name>A0ABN2D8D1_9ACTN</name>
<sequence>MTGGTWDLDDVLVVLGTSWGDYEVTLAEWMAGGPGPRHGSRPESARSRSTGETLPLTVIPLAYRNDRESRALIAAGRIASPWRDIPWDVGNWGEPPCEVRGPRPFDRSVADPERMDRLAASVLRVLPPAPVDAEAARAVLAQVPEFGEAAPGMVRRLAVEARWEELDAIVQLAAAAALVNVAPLLCEVLDSDARPPHPGHLVDALGQLRYDDDAELLERLVGQFVYADGDLSLARRCIRALAATGKPNSRARLTLISWRDWPGPIQQWAAHELEANGQYIPPPGP</sequence>
<reference evidence="2 3" key="1">
    <citation type="journal article" date="2019" name="Int. J. Syst. Evol. Microbiol.">
        <title>The Global Catalogue of Microorganisms (GCM) 10K type strain sequencing project: providing services to taxonomists for standard genome sequencing and annotation.</title>
        <authorList>
            <consortium name="The Broad Institute Genomics Platform"/>
            <consortium name="The Broad Institute Genome Sequencing Center for Infectious Disease"/>
            <person name="Wu L."/>
            <person name="Ma J."/>
        </authorList>
    </citation>
    <scope>NUCLEOTIDE SEQUENCE [LARGE SCALE GENOMIC DNA]</scope>
    <source>
        <strain evidence="2 3">JCM 15933</strain>
    </source>
</reference>
<comment type="caution">
    <text evidence="2">The sequence shown here is derived from an EMBL/GenBank/DDBJ whole genome shotgun (WGS) entry which is preliminary data.</text>
</comment>
<dbReference type="EMBL" id="BAAAQD010000048">
    <property type="protein sequence ID" value="GAA1572484.1"/>
    <property type="molecule type" value="Genomic_DNA"/>
</dbReference>
<proteinExistence type="predicted"/>
<dbReference type="Proteomes" id="UP001501470">
    <property type="component" value="Unassembled WGS sequence"/>
</dbReference>
<dbReference type="RefSeq" id="WP_344514669.1">
    <property type="nucleotide sequence ID" value="NZ_BAAAQD010000048.1"/>
</dbReference>
<evidence type="ECO:0000313" key="2">
    <source>
        <dbReference type="EMBL" id="GAA1572484.1"/>
    </source>
</evidence>
<accession>A0ABN2D8D1</accession>
<protein>
    <submittedName>
        <fullName evidence="2">Uncharacterized protein</fullName>
    </submittedName>
</protein>
<keyword evidence="3" id="KW-1185">Reference proteome</keyword>
<evidence type="ECO:0000256" key="1">
    <source>
        <dbReference type="SAM" id="MobiDB-lite"/>
    </source>
</evidence>